<evidence type="ECO:0000256" key="3">
    <source>
        <dbReference type="ARBA" id="ARBA00022475"/>
    </source>
</evidence>
<dbReference type="Proteomes" id="UP000006755">
    <property type="component" value="Unassembled WGS sequence"/>
</dbReference>
<keyword evidence="4 9" id="KW-0997">Cell inner membrane</keyword>
<keyword evidence="6 9" id="KW-1133">Transmembrane helix</keyword>
<evidence type="ECO:0000313" key="11">
    <source>
        <dbReference type="EMBL" id="EKE73754.1"/>
    </source>
</evidence>
<comment type="function">
    <text evidence="9">Part of the tripartite ATP-independent periplasmic (TRAP) transport system.</text>
</comment>
<keyword evidence="7 9" id="KW-0472">Membrane</keyword>
<sequence>MAAVYRYWSKLEEGAIAFLLAFMTLVTFVYVVLNNLYTPFYDLSDWLADKEWTASSDFFLNVGDFFIGLAQEMTWSTALTKALFAWLLFLGMAYGVRTAGHIGVDVVVKLCSKPVQKVLAIIACLACLLYAAMMCYASFDWVHTLFNANLYAEDLEKIHIKLWYIGAVVPVGFALVWLRFAEIFVRIIRGLQSGLGLADEAGDALKHMVDGEEHK</sequence>
<accession>K2JTQ1</accession>
<dbReference type="InterPro" id="IPR055348">
    <property type="entry name" value="DctQ"/>
</dbReference>
<feature type="transmembrane region" description="Helical" evidence="9">
    <location>
        <begin position="118"/>
        <end position="142"/>
    </location>
</feature>
<dbReference type="RefSeq" id="WP_008484642.1">
    <property type="nucleotide sequence ID" value="NZ_AMRI01000012.1"/>
</dbReference>
<dbReference type="PANTHER" id="PTHR35011">
    <property type="entry name" value="2,3-DIKETO-L-GULONATE TRAP TRANSPORTER SMALL PERMEASE PROTEIN YIAM"/>
    <property type="match status" value="1"/>
</dbReference>
<evidence type="ECO:0000256" key="8">
    <source>
        <dbReference type="ARBA" id="ARBA00038436"/>
    </source>
</evidence>
<evidence type="ECO:0000256" key="6">
    <source>
        <dbReference type="ARBA" id="ARBA00022989"/>
    </source>
</evidence>
<feature type="transmembrane region" description="Helical" evidence="9">
    <location>
        <begin position="15"/>
        <end position="33"/>
    </location>
</feature>
<dbReference type="OrthoDB" id="9791324at2"/>
<dbReference type="Pfam" id="PF04290">
    <property type="entry name" value="DctQ"/>
    <property type="match status" value="1"/>
</dbReference>
<dbReference type="STRING" id="745411.B3C1_10162"/>
<comment type="similarity">
    <text evidence="8 9">Belongs to the TRAP transporter small permease family.</text>
</comment>
<evidence type="ECO:0000256" key="4">
    <source>
        <dbReference type="ARBA" id="ARBA00022519"/>
    </source>
</evidence>
<dbReference type="EMBL" id="AMRI01000012">
    <property type="protein sequence ID" value="EKE73754.1"/>
    <property type="molecule type" value="Genomic_DNA"/>
</dbReference>
<dbReference type="AlphaFoldDB" id="K2JTQ1"/>
<dbReference type="InterPro" id="IPR007387">
    <property type="entry name" value="TRAP_DctQ"/>
</dbReference>
<reference evidence="11 12" key="1">
    <citation type="journal article" date="2012" name="J. Bacteriol.">
        <title>Genome Sequence of Gallaecimonas xiamenensis Type Strain 3-C-1.</title>
        <authorList>
            <person name="Lai Q."/>
            <person name="Wang L."/>
            <person name="Wang W."/>
            <person name="Shao Z."/>
        </authorList>
    </citation>
    <scope>NUCLEOTIDE SEQUENCE [LARGE SCALE GENOMIC DNA]</scope>
    <source>
        <strain evidence="11 12">3-C-1</strain>
    </source>
</reference>
<protein>
    <recommendedName>
        <fullName evidence="9">TRAP transporter small permease protein</fullName>
    </recommendedName>
</protein>
<comment type="caution">
    <text evidence="11">The sequence shown here is derived from an EMBL/GenBank/DDBJ whole genome shotgun (WGS) entry which is preliminary data.</text>
</comment>
<keyword evidence="12" id="KW-1185">Reference proteome</keyword>
<gene>
    <name evidence="11" type="ORF">B3C1_10162</name>
</gene>
<comment type="subunit">
    <text evidence="9">The complex comprises the extracytoplasmic solute receptor protein and the two transmembrane proteins.</text>
</comment>
<feature type="transmembrane region" description="Helical" evidence="9">
    <location>
        <begin position="162"/>
        <end position="180"/>
    </location>
</feature>
<name>K2JTQ1_9GAMM</name>
<dbReference type="PATRIC" id="fig|745411.4.peg.1993"/>
<evidence type="ECO:0000256" key="7">
    <source>
        <dbReference type="ARBA" id="ARBA00023136"/>
    </source>
</evidence>
<evidence type="ECO:0000256" key="1">
    <source>
        <dbReference type="ARBA" id="ARBA00004429"/>
    </source>
</evidence>
<dbReference type="GO" id="GO:0005886">
    <property type="term" value="C:plasma membrane"/>
    <property type="evidence" value="ECO:0007669"/>
    <property type="project" value="UniProtKB-SubCell"/>
</dbReference>
<evidence type="ECO:0000256" key="5">
    <source>
        <dbReference type="ARBA" id="ARBA00022692"/>
    </source>
</evidence>
<organism evidence="11 12">
    <name type="scientific">Gallaecimonas xiamenensis 3-C-1</name>
    <dbReference type="NCBI Taxonomy" id="745411"/>
    <lineage>
        <taxon>Bacteria</taxon>
        <taxon>Pseudomonadati</taxon>
        <taxon>Pseudomonadota</taxon>
        <taxon>Gammaproteobacteria</taxon>
        <taxon>Enterobacterales</taxon>
        <taxon>Gallaecimonadaceae</taxon>
        <taxon>Gallaecimonas</taxon>
    </lineage>
</organism>
<keyword evidence="2 9" id="KW-0813">Transport</keyword>
<dbReference type="PANTHER" id="PTHR35011:SF2">
    <property type="entry name" value="2,3-DIKETO-L-GULONATE TRAP TRANSPORTER SMALL PERMEASE PROTEIN YIAM"/>
    <property type="match status" value="1"/>
</dbReference>
<keyword evidence="3" id="KW-1003">Cell membrane</keyword>
<dbReference type="GO" id="GO:0022857">
    <property type="term" value="F:transmembrane transporter activity"/>
    <property type="evidence" value="ECO:0007669"/>
    <property type="project" value="UniProtKB-UniRule"/>
</dbReference>
<evidence type="ECO:0000259" key="10">
    <source>
        <dbReference type="Pfam" id="PF04290"/>
    </source>
</evidence>
<evidence type="ECO:0000256" key="9">
    <source>
        <dbReference type="RuleBase" id="RU369079"/>
    </source>
</evidence>
<comment type="subcellular location">
    <subcellularLocation>
        <location evidence="1 9">Cell inner membrane</location>
        <topology evidence="1 9">Multi-pass membrane protein</topology>
    </subcellularLocation>
</comment>
<feature type="domain" description="Tripartite ATP-independent periplasmic transporters DctQ component" evidence="10">
    <location>
        <begin position="70"/>
        <end position="189"/>
    </location>
</feature>
<keyword evidence="5 9" id="KW-0812">Transmembrane</keyword>
<evidence type="ECO:0000256" key="2">
    <source>
        <dbReference type="ARBA" id="ARBA00022448"/>
    </source>
</evidence>
<proteinExistence type="inferred from homology"/>
<dbReference type="GO" id="GO:0015740">
    <property type="term" value="P:C4-dicarboxylate transport"/>
    <property type="evidence" value="ECO:0007669"/>
    <property type="project" value="TreeGrafter"/>
</dbReference>
<dbReference type="eggNOG" id="COG3090">
    <property type="taxonomic scope" value="Bacteria"/>
</dbReference>
<feature type="transmembrane region" description="Helical" evidence="9">
    <location>
        <begin position="78"/>
        <end position="97"/>
    </location>
</feature>
<evidence type="ECO:0000313" key="12">
    <source>
        <dbReference type="Proteomes" id="UP000006755"/>
    </source>
</evidence>